<feature type="transmembrane region" description="Helical" evidence="1">
    <location>
        <begin position="7"/>
        <end position="25"/>
    </location>
</feature>
<keyword evidence="1" id="KW-1133">Transmembrane helix</keyword>
<dbReference type="Pfam" id="PF23741">
    <property type="entry name" value="DUF7164"/>
    <property type="match status" value="1"/>
</dbReference>
<evidence type="ECO:0000256" key="1">
    <source>
        <dbReference type="SAM" id="Phobius"/>
    </source>
</evidence>
<gene>
    <name evidence="4" type="primary">LOC105846905</name>
</gene>
<organism evidence="3 4">
    <name type="scientific">Hydra vulgaris</name>
    <name type="common">Hydra</name>
    <name type="synonym">Hydra attenuata</name>
    <dbReference type="NCBI Taxonomy" id="6087"/>
    <lineage>
        <taxon>Eukaryota</taxon>
        <taxon>Metazoa</taxon>
        <taxon>Cnidaria</taxon>
        <taxon>Hydrozoa</taxon>
        <taxon>Hydroidolina</taxon>
        <taxon>Anthoathecata</taxon>
        <taxon>Aplanulata</taxon>
        <taxon>Hydridae</taxon>
        <taxon>Hydra</taxon>
    </lineage>
</organism>
<reference evidence="3" key="1">
    <citation type="submission" date="2025-05" db="UniProtKB">
        <authorList>
            <consortium name="RefSeq"/>
        </authorList>
    </citation>
    <scope>NUCLEOTIDE SEQUENCE [LARGE SCALE GENOMIC DNA]</scope>
</reference>
<dbReference type="InterPro" id="IPR055588">
    <property type="entry name" value="DUF7164"/>
</dbReference>
<keyword evidence="1" id="KW-0472">Membrane</keyword>
<evidence type="ECO:0000313" key="4">
    <source>
        <dbReference type="RefSeq" id="XP_065644426.1"/>
    </source>
</evidence>
<dbReference type="GeneID" id="105846905"/>
<sequence>MRFFIRILLLVCFIALITWTFINYIKLQPNNLLETSFYKKSTSGTFTYKKSTTENVTTNKIYRLAVVFYIPPSQSKVQTFLTMLYGSWRYISNQKNEFSKTRRLVNHVNLIAFTHVDNIVTLGTVCQKYNALLDKKDNDERCWYIRQDYEIDIGYDAINSFIMFNRTDIYKILKPYKYIMRTDYDVFLTPALYTWKVKKDLVVGRGGYSVYFTRKRLKQISLKLNMTHKGVHDVGSTWFGEPKLFINLAKKVIENTALIYLNEFNPNLLGLRNLILKKHKNGVWPLWWRPVSLLYGAEVSLNHWIDDFSVLNKDHLDTSSCSNTSIWNSPHVHCWHNNCEFYKFSFFEKLNAILGTSEYISTSNFQLLVENLCDKDVSKKTISEYSTFIAWNSVGKHLNKMAYFKKI</sequence>
<dbReference type="RefSeq" id="XP_065644426.1">
    <property type="nucleotide sequence ID" value="XM_065788354.1"/>
</dbReference>
<reference evidence="4" key="2">
    <citation type="submission" date="2025-08" db="UniProtKB">
        <authorList>
            <consortium name="RefSeq"/>
        </authorList>
    </citation>
    <scope>IDENTIFICATION</scope>
</reference>
<evidence type="ECO:0000259" key="2">
    <source>
        <dbReference type="Pfam" id="PF23741"/>
    </source>
</evidence>
<dbReference type="Proteomes" id="UP001652625">
    <property type="component" value="Chromosome 01"/>
</dbReference>
<name>A0ABM4B6F8_HYDVU</name>
<keyword evidence="3" id="KW-1185">Reference proteome</keyword>
<evidence type="ECO:0000313" key="3">
    <source>
        <dbReference type="Proteomes" id="UP001652625"/>
    </source>
</evidence>
<proteinExistence type="predicted"/>
<accession>A0ABM4B6F8</accession>
<feature type="domain" description="DUF7164" evidence="2">
    <location>
        <begin position="59"/>
        <end position="401"/>
    </location>
</feature>
<keyword evidence="1" id="KW-0812">Transmembrane</keyword>
<protein>
    <submittedName>
        <fullName evidence="4">Uncharacterized protein LOC105846905 isoform X1</fullName>
    </submittedName>
</protein>